<evidence type="ECO:0000313" key="4">
    <source>
        <dbReference type="EMBL" id="ADU44556.1"/>
    </source>
</evidence>
<dbReference type="PANTHER" id="PTHR42646:SF2">
    <property type="entry name" value="5'-3' EXONUCLEASE FAMILY PROTEIN"/>
    <property type="match status" value="1"/>
</dbReference>
<dbReference type="SUPFAM" id="SSF47807">
    <property type="entry name" value="5' to 3' exonuclease, C-terminal subdomain"/>
    <property type="match status" value="1"/>
</dbReference>
<dbReference type="SMART" id="SM00475">
    <property type="entry name" value="53EXOc"/>
    <property type="match status" value="1"/>
</dbReference>
<sequence>MERDISWGSVTGDETDEDTHTLVADAGEAFSGVARAVNRLKARFETEDVLLCISAGVNFRYSIDPTYKANRKGTRKPLAYNEVLKRTKDIWPSFEFPGLEADDILGIFGSREPDAAIICSADKDMKTIPCTLWDGSKLQKIDRATADWWFCYQTLVGDTADGYPGVPGVGPKKAQAILGPVGKMPIAVLWDKVQDAYAKFGLDEADAVKQARLARILRHEDWDAEKKEPILWTPPTGT</sequence>
<dbReference type="InterPro" id="IPR036279">
    <property type="entry name" value="5-3_exonuclease_C_sf"/>
</dbReference>
<dbReference type="Proteomes" id="UP000001402">
    <property type="component" value="Chromosome"/>
</dbReference>
<evidence type="ECO:0000256" key="2">
    <source>
        <dbReference type="ARBA" id="ARBA00022801"/>
    </source>
</evidence>
<dbReference type="EMBL" id="CP002418">
    <property type="protein sequence ID" value="ADU44556.1"/>
    <property type="molecule type" value="Genomic_DNA"/>
</dbReference>
<dbReference type="GO" id="GO:0003677">
    <property type="term" value="F:DNA binding"/>
    <property type="evidence" value="ECO:0007669"/>
    <property type="project" value="InterPro"/>
</dbReference>
<dbReference type="InterPro" id="IPR038969">
    <property type="entry name" value="FEN"/>
</dbReference>
<accession>E6VL61</accession>
<dbReference type="AlphaFoldDB" id="E6VL61"/>
<evidence type="ECO:0000256" key="1">
    <source>
        <dbReference type="ARBA" id="ARBA00022722"/>
    </source>
</evidence>
<evidence type="ECO:0000259" key="3">
    <source>
        <dbReference type="SMART" id="SM00475"/>
    </source>
</evidence>
<dbReference type="SUPFAM" id="SSF88723">
    <property type="entry name" value="PIN domain-like"/>
    <property type="match status" value="1"/>
</dbReference>
<dbReference type="GO" id="GO:0033567">
    <property type="term" value="P:DNA replication, Okazaki fragment processing"/>
    <property type="evidence" value="ECO:0007669"/>
    <property type="project" value="InterPro"/>
</dbReference>
<dbReference type="GO" id="GO:0017108">
    <property type="term" value="F:5'-flap endonuclease activity"/>
    <property type="evidence" value="ECO:0007669"/>
    <property type="project" value="InterPro"/>
</dbReference>
<dbReference type="eggNOG" id="COG0258">
    <property type="taxonomic scope" value="Bacteria"/>
</dbReference>
<dbReference type="STRING" id="652103.Rpdx1_2975"/>
<reference evidence="4" key="1">
    <citation type="submission" date="2010-12" db="EMBL/GenBank/DDBJ databases">
        <title>Complete sequence of Rhodopseudomonas palustris DX-1.</title>
        <authorList>
            <consortium name="US DOE Joint Genome Institute"/>
            <person name="Lucas S."/>
            <person name="Copeland A."/>
            <person name="Lapidus A."/>
            <person name="Cheng J.-F."/>
            <person name="Goodwin L."/>
            <person name="Pitluck S."/>
            <person name="Misra M."/>
            <person name="Chertkov O."/>
            <person name="Detter J.C."/>
            <person name="Han C."/>
            <person name="Tapia R."/>
            <person name="Land M."/>
            <person name="Hauser L."/>
            <person name="Kyrpides N."/>
            <person name="Ivanova N."/>
            <person name="Ovchinnikova G."/>
            <person name="Logan B."/>
            <person name="Oda Y."/>
            <person name="Harwood C."/>
            <person name="Woyke T."/>
        </authorList>
    </citation>
    <scope>NUCLEOTIDE SEQUENCE [LARGE SCALE GENOMIC DNA]</scope>
    <source>
        <strain evidence="4">DX-1</strain>
    </source>
</reference>
<organism evidence="4 5">
    <name type="scientific">Rhodopseudomonas palustris (strain DX-1)</name>
    <dbReference type="NCBI Taxonomy" id="652103"/>
    <lineage>
        <taxon>Bacteria</taxon>
        <taxon>Pseudomonadati</taxon>
        <taxon>Pseudomonadota</taxon>
        <taxon>Alphaproteobacteria</taxon>
        <taxon>Hyphomicrobiales</taxon>
        <taxon>Nitrobacteraceae</taxon>
        <taxon>Rhodopseudomonas</taxon>
    </lineage>
</organism>
<dbReference type="KEGG" id="rpx:Rpdx1_2975"/>
<dbReference type="InterPro" id="IPR002421">
    <property type="entry name" value="5-3_exonuclease"/>
</dbReference>
<keyword evidence="2" id="KW-0378">Hydrolase</keyword>
<proteinExistence type="predicted"/>
<evidence type="ECO:0000313" key="5">
    <source>
        <dbReference type="Proteomes" id="UP000001402"/>
    </source>
</evidence>
<dbReference type="SMART" id="SM00279">
    <property type="entry name" value="HhH2"/>
    <property type="match status" value="1"/>
</dbReference>
<dbReference type="Gene3D" id="3.40.50.1010">
    <property type="entry name" value="5'-nuclease"/>
    <property type="match status" value="1"/>
</dbReference>
<dbReference type="InterPro" id="IPR020046">
    <property type="entry name" value="5-3_exonucl_a-hlix_arch_N"/>
</dbReference>
<dbReference type="Pfam" id="PF02739">
    <property type="entry name" value="5_3_exonuc_N"/>
    <property type="match status" value="1"/>
</dbReference>
<keyword evidence="1" id="KW-0540">Nuclease</keyword>
<dbReference type="InterPro" id="IPR008918">
    <property type="entry name" value="HhH2"/>
</dbReference>
<dbReference type="GO" id="GO:0008409">
    <property type="term" value="F:5'-3' exonuclease activity"/>
    <property type="evidence" value="ECO:0007669"/>
    <property type="project" value="InterPro"/>
</dbReference>
<dbReference type="HOGENOM" id="CLU_1122798_0_0_5"/>
<name>E6VL61_RHOPX</name>
<dbReference type="PANTHER" id="PTHR42646">
    <property type="entry name" value="FLAP ENDONUCLEASE XNI"/>
    <property type="match status" value="1"/>
</dbReference>
<protein>
    <submittedName>
        <fullName evidence="4">5'-3' exonuclease, SAM-fold domain</fullName>
    </submittedName>
</protein>
<dbReference type="Gene3D" id="1.10.150.20">
    <property type="entry name" value="5' to 3' exonuclease, C-terminal subdomain"/>
    <property type="match status" value="1"/>
</dbReference>
<feature type="domain" description="5'-3' exonuclease" evidence="3">
    <location>
        <begin position="19"/>
        <end position="229"/>
    </location>
</feature>
<dbReference type="InterPro" id="IPR029060">
    <property type="entry name" value="PIN-like_dom_sf"/>
</dbReference>
<keyword evidence="4" id="KW-0269">Exonuclease</keyword>
<gene>
    <name evidence="4" type="ordered locus">Rpdx1_2975</name>
</gene>